<proteinExistence type="predicted"/>
<evidence type="ECO:0000256" key="2">
    <source>
        <dbReference type="SAM" id="Phobius"/>
    </source>
</evidence>
<feature type="compositionally biased region" description="Polar residues" evidence="1">
    <location>
        <begin position="170"/>
        <end position="184"/>
    </location>
</feature>
<keyword evidence="2" id="KW-1133">Transmembrane helix</keyword>
<feature type="compositionally biased region" description="Low complexity" evidence="1">
    <location>
        <begin position="199"/>
        <end position="211"/>
    </location>
</feature>
<organism evidence="3 4">
    <name type="scientific">Bipolaris victoriae (strain FI3)</name>
    <name type="common">Victoria blight of oats agent</name>
    <name type="synonym">Cochliobolus victoriae</name>
    <dbReference type="NCBI Taxonomy" id="930091"/>
    <lineage>
        <taxon>Eukaryota</taxon>
        <taxon>Fungi</taxon>
        <taxon>Dikarya</taxon>
        <taxon>Ascomycota</taxon>
        <taxon>Pezizomycotina</taxon>
        <taxon>Dothideomycetes</taxon>
        <taxon>Pleosporomycetidae</taxon>
        <taxon>Pleosporales</taxon>
        <taxon>Pleosporineae</taxon>
        <taxon>Pleosporaceae</taxon>
        <taxon>Bipolaris</taxon>
    </lineage>
</organism>
<evidence type="ECO:0000313" key="4">
    <source>
        <dbReference type="Proteomes" id="UP000054337"/>
    </source>
</evidence>
<name>W7EH86_BIPV3</name>
<dbReference type="Proteomes" id="UP000054337">
    <property type="component" value="Unassembled WGS sequence"/>
</dbReference>
<dbReference type="HOGENOM" id="CLU_059022_0_0_1"/>
<dbReference type="OrthoDB" id="10416921at2759"/>
<reference evidence="3 4" key="1">
    <citation type="journal article" date="2013" name="PLoS Genet.">
        <title>Comparative genome structure, secondary metabolite, and effector coding capacity across Cochliobolus pathogens.</title>
        <authorList>
            <person name="Condon B.J."/>
            <person name="Leng Y."/>
            <person name="Wu D."/>
            <person name="Bushley K.E."/>
            <person name="Ohm R.A."/>
            <person name="Otillar R."/>
            <person name="Martin J."/>
            <person name="Schackwitz W."/>
            <person name="Grimwood J."/>
            <person name="MohdZainudin N."/>
            <person name="Xue C."/>
            <person name="Wang R."/>
            <person name="Manning V.A."/>
            <person name="Dhillon B."/>
            <person name="Tu Z.J."/>
            <person name="Steffenson B.J."/>
            <person name="Salamov A."/>
            <person name="Sun H."/>
            <person name="Lowry S."/>
            <person name="LaButti K."/>
            <person name="Han J."/>
            <person name="Copeland A."/>
            <person name="Lindquist E."/>
            <person name="Barry K."/>
            <person name="Schmutz J."/>
            <person name="Baker S.E."/>
            <person name="Ciuffetti L.M."/>
            <person name="Grigoriev I.V."/>
            <person name="Zhong S."/>
            <person name="Turgeon B.G."/>
        </authorList>
    </citation>
    <scope>NUCLEOTIDE SEQUENCE [LARGE SCALE GENOMIC DNA]</scope>
    <source>
        <strain evidence="3 4">FI3</strain>
    </source>
</reference>
<feature type="compositionally biased region" description="Polar residues" evidence="1">
    <location>
        <begin position="225"/>
        <end position="252"/>
    </location>
</feature>
<evidence type="ECO:0000313" key="3">
    <source>
        <dbReference type="EMBL" id="EUN23657.1"/>
    </source>
</evidence>
<sequence>MEKRILKPDTNRRYSVHRRPRLLGFATGTAMWVSSAATSTSILALQPQSSGNDRLRTWQSFVTQRVKDIPDSVLFTGIALCSALYAASCMHVYHTAPRLRSYNSFSHFRVLCWAIRYANFGGRMSRKAMLMSLSAGVTEDDFQSVNEACTAVVDDRTSDQSLPPTAIASRPTSRANQGSSSGPTRSEKRRVFFRRYLDPNNRNRMRPNNMRDTSGMQRSAHEQRTQSSRLSENTRSNTQGRTLHAQSTPSSHYLPVPTTQIYNVHYHYQVAPYQVGLGPYTPVQFQPVVPNQSQNPRSIPHTSAWPIVAHGAHEQAVGSQGRPQPQIQAQQQALGAASAVAQQQGLNFISRPIASSDHSHFPHVGVAITPPSSANAEPRLITRTQTMPIRTAI</sequence>
<dbReference type="GeneID" id="26252251"/>
<dbReference type="RefSeq" id="XP_014553218.1">
    <property type="nucleotide sequence ID" value="XM_014697732.1"/>
</dbReference>
<accession>W7EH86</accession>
<feature type="region of interest" description="Disordered" evidence="1">
    <location>
        <begin position="154"/>
        <end position="252"/>
    </location>
</feature>
<evidence type="ECO:0000256" key="1">
    <source>
        <dbReference type="SAM" id="MobiDB-lite"/>
    </source>
</evidence>
<feature type="transmembrane region" description="Helical" evidence="2">
    <location>
        <begin position="21"/>
        <end position="45"/>
    </location>
</feature>
<dbReference type="AlphaFoldDB" id="W7EH86"/>
<protein>
    <submittedName>
        <fullName evidence="3">Uncharacterized protein</fullName>
    </submittedName>
</protein>
<keyword evidence="4" id="KW-1185">Reference proteome</keyword>
<keyword evidence="2" id="KW-0472">Membrane</keyword>
<feature type="transmembrane region" description="Helical" evidence="2">
    <location>
        <begin position="73"/>
        <end position="93"/>
    </location>
</feature>
<keyword evidence="2" id="KW-0812">Transmembrane</keyword>
<dbReference type="EMBL" id="KI968782">
    <property type="protein sequence ID" value="EUN23657.1"/>
    <property type="molecule type" value="Genomic_DNA"/>
</dbReference>
<gene>
    <name evidence="3" type="ORF">COCVIDRAFT_18847</name>
</gene>